<keyword evidence="3" id="KW-1185">Reference proteome</keyword>
<gene>
    <name evidence="2" type="ORF">HRV97_00540</name>
</gene>
<dbReference type="EMBL" id="JABULH010000001">
    <property type="protein sequence ID" value="NTS63643.1"/>
    <property type="molecule type" value="Genomic_DNA"/>
</dbReference>
<dbReference type="RefSeq" id="WP_174191761.1">
    <property type="nucleotide sequence ID" value="NZ_JABULH010000001.1"/>
</dbReference>
<dbReference type="Proteomes" id="UP000621447">
    <property type="component" value="Unassembled WGS sequence"/>
</dbReference>
<evidence type="ECO:0000313" key="2">
    <source>
        <dbReference type="EMBL" id="NTS63643.1"/>
    </source>
</evidence>
<keyword evidence="1" id="KW-0732">Signal</keyword>
<feature type="chain" id="PRO_5046600675" evidence="1">
    <location>
        <begin position="25"/>
        <end position="228"/>
    </location>
</feature>
<evidence type="ECO:0000256" key="1">
    <source>
        <dbReference type="SAM" id="SignalP"/>
    </source>
</evidence>
<name>A0ABX2JIB6_9SPHN</name>
<evidence type="ECO:0000313" key="3">
    <source>
        <dbReference type="Proteomes" id="UP000621447"/>
    </source>
</evidence>
<feature type="signal peptide" evidence="1">
    <location>
        <begin position="1"/>
        <end position="24"/>
    </location>
</feature>
<accession>A0ABX2JIB6</accession>
<proteinExistence type="predicted"/>
<reference evidence="2 3" key="1">
    <citation type="submission" date="2020-06" db="EMBL/GenBank/DDBJ databases">
        <title>Sphingomonas hominis sp. nov., a member of the Sphingomonas, isolated from the hair of a 22-year-old girl.</title>
        <authorList>
            <person name="Zhang D.-F."/>
            <person name="Cui X.-W."/>
        </authorList>
    </citation>
    <scope>NUCLEOTIDE SEQUENCE [LARGE SCALE GENOMIC DNA]</scope>
    <source>
        <strain evidence="2 3">HHU CXW</strain>
    </source>
</reference>
<sequence length="228" mass="25050">MSLVRFVGLGAATVLALSSVSASAQFYLKHKDLSGAAVTGTEADIGQLLPGATTAEQRASVAWNMRAALNVAALQCQFEPTLLTVDNYNALLTDHKDELKSSYDTLTKYFVRVNNKNPRASQQALDQFGTRTYSGFATVNSQFNFCRVAGDIGRDALFLPRGQFTQLSLDRMRELRNSLTPWGDQAIVRIGQPSPATLPRFEKACWKGSEYNVKRCGEPLVPYAYAAR</sequence>
<protein>
    <submittedName>
        <fullName evidence="2">Uncharacterized protein</fullName>
    </submittedName>
</protein>
<organism evidence="2 3">
    <name type="scientific">Sphingomonas hominis</name>
    <dbReference type="NCBI Taxonomy" id="2741495"/>
    <lineage>
        <taxon>Bacteria</taxon>
        <taxon>Pseudomonadati</taxon>
        <taxon>Pseudomonadota</taxon>
        <taxon>Alphaproteobacteria</taxon>
        <taxon>Sphingomonadales</taxon>
        <taxon>Sphingomonadaceae</taxon>
        <taxon>Sphingomonas</taxon>
    </lineage>
</organism>
<comment type="caution">
    <text evidence="2">The sequence shown here is derived from an EMBL/GenBank/DDBJ whole genome shotgun (WGS) entry which is preliminary data.</text>
</comment>